<gene>
    <name evidence="2" type="ORF">NDI56_18305</name>
</gene>
<dbReference type="PROSITE" id="PS51318">
    <property type="entry name" value="TAT"/>
    <property type="match status" value="1"/>
</dbReference>
<dbReference type="InterPro" id="IPR011050">
    <property type="entry name" value="Pectin_lyase_fold/virulence"/>
</dbReference>
<dbReference type="Proteomes" id="UP001259659">
    <property type="component" value="Unassembled WGS sequence"/>
</dbReference>
<evidence type="ECO:0000313" key="2">
    <source>
        <dbReference type="EMBL" id="MDS0261357.1"/>
    </source>
</evidence>
<name>A0ABU2FGG9_9EURY</name>
<dbReference type="EMBL" id="JAMQON010000006">
    <property type="protein sequence ID" value="MDS0261357.1"/>
    <property type="molecule type" value="Genomic_DNA"/>
</dbReference>
<proteinExistence type="predicted"/>
<organism evidence="2 3">
    <name type="scientific">Haloarcula saliterrae</name>
    <dbReference type="NCBI Taxonomy" id="2950534"/>
    <lineage>
        <taxon>Archaea</taxon>
        <taxon>Methanobacteriati</taxon>
        <taxon>Methanobacteriota</taxon>
        <taxon>Stenosarchaea group</taxon>
        <taxon>Halobacteria</taxon>
        <taxon>Halobacteriales</taxon>
        <taxon>Haloarculaceae</taxon>
        <taxon>Haloarcula</taxon>
    </lineage>
</organism>
<keyword evidence="3" id="KW-1185">Reference proteome</keyword>
<accession>A0ABU2FGG9</accession>
<protein>
    <submittedName>
        <fullName evidence="2">Twin-arginine translocation signal domain-containing protein</fullName>
    </submittedName>
</protein>
<dbReference type="Gene3D" id="2.160.20.10">
    <property type="entry name" value="Single-stranded right-handed beta-helix, Pectin lyase-like"/>
    <property type="match status" value="1"/>
</dbReference>
<sequence length="377" mass="40130">MSSDTGASRRRFLRCLAGTGALATLSGCGSKREDIRVHTGTSEGEETTVGTFESVQAAVDAAMPGETVRVPRGTYREKVTTTRSGREGDPITVTGPESAVVRGARDEYGVVRINHSHVHLRGLTVEGLVDPDAPEQLSSYVEGQLIQTRPPTSTDEYLRDIVVAPDRIGYSRASLIGLERTVGAVVGPTRVTGLAGAEYVVGDARSRNGELLYIGTADTNLGSSWHPWTELDRTRNVRIHHVDNSGGHAHGEAVDLKEGTRNVTVEYVTDRNAGHVGIDEVAPTIGFKGRDSTVRWCDIAETPVAAEFAPSRRVTGNDVYGCRIGDTDVSPFVFEPPSTSERQGRICGNRIAGRDGPQESGCPSSVPTGEGVGHDGG</sequence>
<comment type="caution">
    <text evidence="2">The sequence shown here is derived from an EMBL/GenBank/DDBJ whole genome shotgun (WGS) entry which is preliminary data.</text>
</comment>
<evidence type="ECO:0000313" key="3">
    <source>
        <dbReference type="Proteomes" id="UP001259659"/>
    </source>
</evidence>
<dbReference type="InterPro" id="IPR006311">
    <property type="entry name" value="TAT_signal"/>
</dbReference>
<evidence type="ECO:0000256" key="1">
    <source>
        <dbReference type="SAM" id="MobiDB-lite"/>
    </source>
</evidence>
<reference evidence="2 3" key="1">
    <citation type="submission" date="2022-06" db="EMBL/GenBank/DDBJ databases">
        <title>Haloarcula sp. a new haloarchaeum isolate from saline soil.</title>
        <authorList>
            <person name="Strakova D."/>
            <person name="Galisteo C."/>
            <person name="Sanchez-Porro C."/>
            <person name="Ventosa A."/>
        </authorList>
    </citation>
    <scope>NUCLEOTIDE SEQUENCE [LARGE SCALE GENOMIC DNA]</scope>
    <source>
        <strain evidence="2 3">S1CR25-12</strain>
    </source>
</reference>
<dbReference type="RefSeq" id="WP_310921183.1">
    <property type="nucleotide sequence ID" value="NZ_JAMQON010000006.1"/>
</dbReference>
<dbReference type="InterPro" id="IPR012334">
    <property type="entry name" value="Pectin_lyas_fold"/>
</dbReference>
<dbReference type="SUPFAM" id="SSF51126">
    <property type="entry name" value="Pectin lyase-like"/>
    <property type="match status" value="1"/>
</dbReference>
<feature type="region of interest" description="Disordered" evidence="1">
    <location>
        <begin position="331"/>
        <end position="377"/>
    </location>
</feature>